<dbReference type="InterPro" id="IPR005135">
    <property type="entry name" value="Endo/exonuclease/phosphatase"/>
</dbReference>
<dbReference type="InterPro" id="IPR036691">
    <property type="entry name" value="Endo/exonu/phosph_ase_sf"/>
</dbReference>
<evidence type="ECO:0000259" key="1">
    <source>
        <dbReference type="Pfam" id="PF03372"/>
    </source>
</evidence>
<dbReference type="Pfam" id="PF03372">
    <property type="entry name" value="Exo_endo_phos"/>
    <property type="match status" value="1"/>
</dbReference>
<proteinExistence type="predicted"/>
<feature type="domain" description="Endonuclease/exonuclease/phosphatase" evidence="1">
    <location>
        <begin position="4"/>
        <end position="74"/>
    </location>
</feature>
<dbReference type="Gene3D" id="3.60.10.10">
    <property type="entry name" value="Endonuclease/exonuclease/phosphatase"/>
    <property type="match status" value="1"/>
</dbReference>
<dbReference type="PANTHER" id="PTHR35218:SF9">
    <property type="entry name" value="ENDONUCLEASE_EXONUCLEASE_PHOSPHATASE DOMAIN-CONTAINING PROTEIN"/>
    <property type="match status" value="1"/>
</dbReference>
<evidence type="ECO:0000313" key="2">
    <source>
        <dbReference type="EMBL" id="PNY06212.1"/>
    </source>
</evidence>
<dbReference type="AlphaFoldDB" id="A0A2K3NT57"/>
<dbReference type="Proteomes" id="UP000236291">
    <property type="component" value="Unassembled WGS sequence"/>
</dbReference>
<reference evidence="2 3" key="1">
    <citation type="journal article" date="2014" name="Am. J. Bot.">
        <title>Genome assembly and annotation for red clover (Trifolium pratense; Fabaceae).</title>
        <authorList>
            <person name="Istvanek J."/>
            <person name="Jaros M."/>
            <person name="Krenek A."/>
            <person name="Repkova J."/>
        </authorList>
    </citation>
    <scope>NUCLEOTIDE SEQUENCE [LARGE SCALE GENOMIC DNA]</scope>
    <source>
        <strain evidence="3">cv. Tatra</strain>
        <tissue evidence="2">Young leaves</tissue>
    </source>
</reference>
<dbReference type="PANTHER" id="PTHR35218">
    <property type="entry name" value="RNASE H DOMAIN-CONTAINING PROTEIN"/>
    <property type="match status" value="1"/>
</dbReference>
<comment type="caution">
    <text evidence="2">The sequence shown here is derived from an EMBL/GenBank/DDBJ whole genome shotgun (WGS) entry which is preliminary data.</text>
</comment>
<accession>A0A2K3NT57</accession>
<dbReference type="SUPFAM" id="SSF56219">
    <property type="entry name" value="DNase I-like"/>
    <property type="match status" value="1"/>
</dbReference>
<protein>
    <recommendedName>
        <fullName evidence="1">Endonuclease/exonuclease/phosphatase domain-containing protein</fullName>
    </recommendedName>
</protein>
<dbReference type="GO" id="GO:0003824">
    <property type="term" value="F:catalytic activity"/>
    <property type="evidence" value="ECO:0007669"/>
    <property type="project" value="InterPro"/>
</dbReference>
<dbReference type="EMBL" id="ASHM01001192">
    <property type="protein sequence ID" value="PNY06212.1"/>
    <property type="molecule type" value="Genomic_DNA"/>
</dbReference>
<evidence type="ECO:0000313" key="3">
    <source>
        <dbReference type="Proteomes" id="UP000236291"/>
    </source>
</evidence>
<sequence>MKVLSWNCQGLGNPKTVRALKKLIAYNQPDILFLMETKMHDLSENFKAKFAATYSSYGIDCTLNGERGKSGGFGIQGRHLHLEQ</sequence>
<gene>
    <name evidence="2" type="ORF">L195_g002675</name>
</gene>
<name>A0A2K3NT57_TRIPR</name>
<organism evidence="2 3">
    <name type="scientific">Trifolium pratense</name>
    <name type="common">Red clover</name>
    <dbReference type="NCBI Taxonomy" id="57577"/>
    <lineage>
        <taxon>Eukaryota</taxon>
        <taxon>Viridiplantae</taxon>
        <taxon>Streptophyta</taxon>
        <taxon>Embryophyta</taxon>
        <taxon>Tracheophyta</taxon>
        <taxon>Spermatophyta</taxon>
        <taxon>Magnoliopsida</taxon>
        <taxon>eudicotyledons</taxon>
        <taxon>Gunneridae</taxon>
        <taxon>Pentapetalae</taxon>
        <taxon>rosids</taxon>
        <taxon>fabids</taxon>
        <taxon>Fabales</taxon>
        <taxon>Fabaceae</taxon>
        <taxon>Papilionoideae</taxon>
        <taxon>50 kb inversion clade</taxon>
        <taxon>NPAAA clade</taxon>
        <taxon>Hologalegina</taxon>
        <taxon>IRL clade</taxon>
        <taxon>Trifolieae</taxon>
        <taxon>Trifolium</taxon>
    </lineage>
</organism>
<reference evidence="2 3" key="2">
    <citation type="journal article" date="2017" name="Front. Plant Sci.">
        <title>Gene Classification and Mining of Molecular Markers Useful in Red Clover (Trifolium pratense) Breeding.</title>
        <authorList>
            <person name="Istvanek J."/>
            <person name="Dluhosova J."/>
            <person name="Dluhos P."/>
            <person name="Patkova L."/>
            <person name="Nedelnik J."/>
            <person name="Repkova J."/>
        </authorList>
    </citation>
    <scope>NUCLEOTIDE SEQUENCE [LARGE SCALE GENOMIC DNA]</scope>
    <source>
        <strain evidence="3">cv. Tatra</strain>
        <tissue evidence="2">Young leaves</tissue>
    </source>
</reference>